<evidence type="ECO:0000256" key="6">
    <source>
        <dbReference type="ARBA" id="ARBA00022840"/>
    </source>
</evidence>
<dbReference type="InterPro" id="IPR045864">
    <property type="entry name" value="aa-tRNA-synth_II/BPL/LPL"/>
</dbReference>
<evidence type="ECO:0000256" key="4">
    <source>
        <dbReference type="ARBA" id="ARBA00022598"/>
    </source>
</evidence>
<organism evidence="9">
    <name type="scientific">marine sediment metagenome</name>
    <dbReference type="NCBI Taxonomy" id="412755"/>
    <lineage>
        <taxon>unclassified sequences</taxon>
        <taxon>metagenomes</taxon>
        <taxon>ecological metagenomes</taxon>
    </lineage>
</organism>
<dbReference type="GO" id="GO:0016979">
    <property type="term" value="F:lipoate-protein ligase activity"/>
    <property type="evidence" value="ECO:0007669"/>
    <property type="project" value="UniProtKB-EC"/>
</dbReference>
<dbReference type="PANTHER" id="PTHR43679">
    <property type="entry name" value="OCTANOYLTRANSFERASE LIPM-RELATED"/>
    <property type="match status" value="1"/>
</dbReference>
<dbReference type="SUPFAM" id="SSF82649">
    <property type="entry name" value="SufE/NifU"/>
    <property type="match status" value="1"/>
</dbReference>
<keyword evidence="4" id="KW-0436">Ligase</keyword>
<dbReference type="GO" id="GO:0005524">
    <property type="term" value="F:ATP binding"/>
    <property type="evidence" value="ECO:0007669"/>
    <property type="project" value="UniProtKB-KW"/>
</dbReference>
<evidence type="ECO:0000313" key="9">
    <source>
        <dbReference type="EMBL" id="GAJ05522.1"/>
    </source>
</evidence>
<evidence type="ECO:0000256" key="7">
    <source>
        <dbReference type="ARBA" id="ARBA00048037"/>
    </source>
</evidence>
<dbReference type="SUPFAM" id="SSF55681">
    <property type="entry name" value="Class II aaRS and biotin synthetases"/>
    <property type="match status" value="1"/>
</dbReference>
<keyword evidence="5" id="KW-0547">Nucleotide-binding</keyword>
<dbReference type="InterPro" id="IPR019491">
    <property type="entry name" value="Lipoate_protein_ligase_C"/>
</dbReference>
<dbReference type="Gene3D" id="3.30.930.10">
    <property type="entry name" value="Bira Bifunctional Protein, Domain 2"/>
    <property type="match status" value="1"/>
</dbReference>
<comment type="pathway">
    <text evidence="1">Protein modification; protein lipoylation via exogenous pathway; protein N(6)-(lipoyl)lysine from lipoate: step 2/2.</text>
</comment>
<dbReference type="Gene3D" id="3.30.390.50">
    <property type="entry name" value="CO dehydrogenase flavoprotein, C-terminal domain"/>
    <property type="match status" value="1"/>
</dbReference>
<dbReference type="Pfam" id="PF10437">
    <property type="entry name" value="Lip_prot_lig_C"/>
    <property type="match status" value="1"/>
</dbReference>
<gene>
    <name evidence="9" type="ORF">S12H4_44977</name>
</gene>
<accession>X1UPL9</accession>
<evidence type="ECO:0000259" key="8">
    <source>
        <dbReference type="Pfam" id="PF10437"/>
    </source>
</evidence>
<evidence type="ECO:0000256" key="3">
    <source>
        <dbReference type="ARBA" id="ARBA00012367"/>
    </source>
</evidence>
<dbReference type="GO" id="GO:0009249">
    <property type="term" value="P:protein lipoylation"/>
    <property type="evidence" value="ECO:0007669"/>
    <property type="project" value="UniProtKB-ARBA"/>
</dbReference>
<comment type="pathway">
    <text evidence="2">Protein modification; protein lipoylation via exogenous pathway; protein N(6)-(lipoyl)lysine from lipoate: step 1/2.</text>
</comment>
<evidence type="ECO:0000256" key="1">
    <source>
        <dbReference type="ARBA" id="ARBA00005085"/>
    </source>
</evidence>
<proteinExistence type="predicted"/>
<name>X1UPL9_9ZZZZ</name>
<dbReference type="InterPro" id="IPR050664">
    <property type="entry name" value="Octanoyltrans_LipM/LipL"/>
</dbReference>
<sequence length="190" mass="22159">MAQILKVPQEKFRDKIAKTLEERMGSFQFFLNSQPKKEEIIIEFLKNFQEKLNIKLIKGKLTKIENEKIAEIEEMYKTEEWKQYVKGSKIAQIRHKIKGNTFYTFKEKKFLGGLVQLFIHSEGNKIQDIIVSGDFSLNNPFLLRNLEQDLIGQNLNEEKIEVFITQFFDDNGVDIPGISPKELSSLIVSK</sequence>
<dbReference type="EMBL" id="BARW01027761">
    <property type="protein sequence ID" value="GAJ05522.1"/>
    <property type="molecule type" value="Genomic_DNA"/>
</dbReference>
<feature type="domain" description="Lipoate protein ligase C-terminal" evidence="8">
    <location>
        <begin position="102"/>
        <end position="187"/>
    </location>
</feature>
<evidence type="ECO:0000256" key="2">
    <source>
        <dbReference type="ARBA" id="ARBA00005124"/>
    </source>
</evidence>
<dbReference type="PANTHER" id="PTHR43679:SF2">
    <property type="entry name" value="OCTANOYL-[GCVH]:PROTEIN N-OCTANOYLTRANSFERASE"/>
    <property type="match status" value="1"/>
</dbReference>
<protein>
    <recommendedName>
        <fullName evidence="3">lipoate--protein ligase</fullName>
        <ecNumber evidence="3">6.3.1.20</ecNumber>
    </recommendedName>
</protein>
<dbReference type="AlphaFoldDB" id="X1UPL9"/>
<comment type="caution">
    <text evidence="9">The sequence shown here is derived from an EMBL/GenBank/DDBJ whole genome shotgun (WGS) entry which is preliminary data.</text>
</comment>
<comment type="catalytic activity">
    <reaction evidence="7">
        <text>L-lysyl-[lipoyl-carrier protein] + (R)-lipoate + ATP = N(6)-[(R)-lipoyl]-L-lysyl-[lipoyl-carrier protein] + AMP + diphosphate + H(+)</text>
        <dbReference type="Rhea" id="RHEA:49288"/>
        <dbReference type="Rhea" id="RHEA-COMP:10500"/>
        <dbReference type="Rhea" id="RHEA-COMP:10502"/>
        <dbReference type="ChEBI" id="CHEBI:15378"/>
        <dbReference type="ChEBI" id="CHEBI:29969"/>
        <dbReference type="ChEBI" id="CHEBI:30616"/>
        <dbReference type="ChEBI" id="CHEBI:33019"/>
        <dbReference type="ChEBI" id="CHEBI:83088"/>
        <dbReference type="ChEBI" id="CHEBI:83099"/>
        <dbReference type="ChEBI" id="CHEBI:456215"/>
        <dbReference type="EC" id="6.3.1.20"/>
    </reaction>
</comment>
<reference evidence="9" key="1">
    <citation type="journal article" date="2014" name="Front. Microbiol.">
        <title>High frequency of phylogenetically diverse reductive dehalogenase-homologous genes in deep subseafloor sedimentary metagenomes.</title>
        <authorList>
            <person name="Kawai M."/>
            <person name="Futagami T."/>
            <person name="Toyoda A."/>
            <person name="Takaki Y."/>
            <person name="Nishi S."/>
            <person name="Hori S."/>
            <person name="Arai W."/>
            <person name="Tsubouchi T."/>
            <person name="Morono Y."/>
            <person name="Uchiyama I."/>
            <person name="Ito T."/>
            <person name="Fujiyama A."/>
            <person name="Inagaki F."/>
            <person name="Takami H."/>
        </authorList>
    </citation>
    <scope>NUCLEOTIDE SEQUENCE</scope>
    <source>
        <strain evidence="9">Expedition CK06-06</strain>
    </source>
</reference>
<evidence type="ECO:0000256" key="5">
    <source>
        <dbReference type="ARBA" id="ARBA00022741"/>
    </source>
</evidence>
<keyword evidence="6" id="KW-0067">ATP-binding</keyword>
<dbReference type="EC" id="6.3.1.20" evidence="3"/>
<dbReference type="UniPathway" id="UPA00537">
    <property type="reaction ID" value="UER00594"/>
</dbReference>